<dbReference type="Gene3D" id="2.40.240.10">
    <property type="entry name" value="Ribosomal Protein L25, Chain P"/>
    <property type="match status" value="1"/>
</dbReference>
<evidence type="ECO:0000256" key="2">
    <source>
        <dbReference type="ARBA" id="ARBA00023274"/>
    </source>
</evidence>
<evidence type="ECO:0000256" key="1">
    <source>
        <dbReference type="ARBA" id="ARBA00022980"/>
    </source>
</evidence>
<name>A0A343JDR9_9CLOT</name>
<dbReference type="GO" id="GO:0005840">
    <property type="term" value="C:ribosome"/>
    <property type="evidence" value="ECO:0007669"/>
    <property type="project" value="UniProtKB-KW"/>
</dbReference>
<proteinExistence type="predicted"/>
<dbReference type="GO" id="GO:0003735">
    <property type="term" value="F:structural constituent of ribosome"/>
    <property type="evidence" value="ECO:0007669"/>
    <property type="project" value="InterPro"/>
</dbReference>
<dbReference type="SUPFAM" id="SSF50715">
    <property type="entry name" value="Ribosomal protein L25-like"/>
    <property type="match status" value="1"/>
</dbReference>
<feature type="domain" description="Large ribosomal subunit protein bL25 L25" evidence="3">
    <location>
        <begin position="2"/>
        <end position="86"/>
    </location>
</feature>
<dbReference type="GO" id="GO:0006412">
    <property type="term" value="P:translation"/>
    <property type="evidence" value="ECO:0007669"/>
    <property type="project" value="InterPro"/>
</dbReference>
<reference evidence="4 5" key="1">
    <citation type="submission" date="2016-08" db="EMBL/GenBank/DDBJ databases">
        <title>Complete Genome Sequence Of The Indigo Reducing Clostridium isatidis DSM15098.</title>
        <authorList>
            <person name="Little G.T."/>
            <person name="Minton N.P."/>
        </authorList>
    </citation>
    <scope>NUCLEOTIDE SEQUENCE [LARGE SCALE GENOMIC DNA]</scope>
    <source>
        <strain evidence="4 5">DSM 15098</strain>
    </source>
</reference>
<keyword evidence="5" id="KW-1185">Reference proteome</keyword>
<gene>
    <name evidence="4" type="ORF">BEN51_09345</name>
</gene>
<dbReference type="AlphaFoldDB" id="A0A343JDR9"/>
<dbReference type="EMBL" id="CP016786">
    <property type="protein sequence ID" value="ASW43677.1"/>
    <property type="molecule type" value="Genomic_DNA"/>
</dbReference>
<accession>A0A343JDR9</accession>
<evidence type="ECO:0000313" key="4">
    <source>
        <dbReference type="EMBL" id="ASW43677.1"/>
    </source>
</evidence>
<dbReference type="InterPro" id="IPR020056">
    <property type="entry name" value="Rbsml_bL25/Gln-tRNA_synth_N"/>
</dbReference>
<dbReference type="Proteomes" id="UP000264883">
    <property type="component" value="Chromosome"/>
</dbReference>
<evidence type="ECO:0000313" key="5">
    <source>
        <dbReference type="Proteomes" id="UP000264883"/>
    </source>
</evidence>
<dbReference type="OrthoDB" id="1928232at2"/>
<evidence type="ECO:0000259" key="3">
    <source>
        <dbReference type="Pfam" id="PF01386"/>
    </source>
</evidence>
<keyword evidence="2" id="KW-0687">Ribonucleoprotein</keyword>
<keyword evidence="1" id="KW-0689">Ribosomal protein</keyword>
<protein>
    <recommendedName>
        <fullName evidence="3">Large ribosomal subunit protein bL25 L25 domain-containing protein</fullName>
    </recommendedName>
</protein>
<dbReference type="Pfam" id="PF01386">
    <property type="entry name" value="Ribosomal_L25p"/>
    <property type="match status" value="1"/>
</dbReference>
<dbReference type="InterPro" id="IPR011035">
    <property type="entry name" value="Ribosomal_bL25/Gln-tRNA_synth"/>
</dbReference>
<dbReference type="RefSeq" id="WP_119865812.1">
    <property type="nucleotide sequence ID" value="NZ_CP016786.1"/>
</dbReference>
<sequence length="89" mass="10404">MLEAKLRDTRKKGKVLRRLGQVTGTIRRKDGDIIPISMVMHKLETYLSRYGLGSKFDINFENEKINVKIDRVQRDLLVHNIINIDLIEL</sequence>
<dbReference type="InterPro" id="IPR029751">
    <property type="entry name" value="Ribosomal_L25_dom"/>
</dbReference>
<dbReference type="GO" id="GO:1990904">
    <property type="term" value="C:ribonucleoprotein complex"/>
    <property type="evidence" value="ECO:0007669"/>
    <property type="project" value="UniProtKB-KW"/>
</dbReference>
<dbReference type="KEGG" id="cia:BEN51_09345"/>
<organism evidence="4 5">
    <name type="scientific">Clostridium isatidis</name>
    <dbReference type="NCBI Taxonomy" id="182773"/>
    <lineage>
        <taxon>Bacteria</taxon>
        <taxon>Bacillati</taxon>
        <taxon>Bacillota</taxon>
        <taxon>Clostridia</taxon>
        <taxon>Eubacteriales</taxon>
        <taxon>Clostridiaceae</taxon>
        <taxon>Clostridium</taxon>
    </lineage>
</organism>